<dbReference type="InterPro" id="IPR027417">
    <property type="entry name" value="P-loop_NTPase"/>
</dbReference>
<keyword evidence="2" id="KW-0547">Nucleotide-binding</keyword>
<dbReference type="PANTHER" id="PTHR42939">
    <property type="entry name" value="ABC TRANSPORTER ATP-BINDING PROTEIN ALBC-RELATED"/>
    <property type="match status" value="1"/>
</dbReference>
<organism evidence="5 6">
    <name type="scientific">Actinocrinis puniceicyclus</name>
    <dbReference type="NCBI Taxonomy" id="977794"/>
    <lineage>
        <taxon>Bacteria</taxon>
        <taxon>Bacillati</taxon>
        <taxon>Actinomycetota</taxon>
        <taxon>Actinomycetes</taxon>
        <taxon>Catenulisporales</taxon>
        <taxon>Actinospicaceae</taxon>
        <taxon>Actinocrinis</taxon>
    </lineage>
</organism>
<comment type="caution">
    <text evidence="5">The sequence shown here is derived from an EMBL/GenBank/DDBJ whole genome shotgun (WGS) entry which is preliminary data.</text>
</comment>
<dbReference type="SUPFAM" id="SSF52540">
    <property type="entry name" value="P-loop containing nucleoside triphosphate hydrolases"/>
    <property type="match status" value="1"/>
</dbReference>
<dbReference type="InterPro" id="IPR003439">
    <property type="entry name" value="ABC_transporter-like_ATP-bd"/>
</dbReference>
<sequence length="299" mass="32610">MTDAVEAVGLGRRYGRKWALQDCTLSLPSERVIGLVGPNGAGKSTLLHLAVGLLQPSAGEVRVLGRDPRDPGTLARVGFVAQDKPLYGHFTVAETLRMGGWLNPAWEYKLAEKRVARLDVPLTQKVGKLSGGQRSQLALALALGKRPELLLVDEPVSDLDPLARRDFFRVLMEEVAESGMTVVLSSHLLADLERTCEHLVLLSRSRVQFAGDTDDLLARHRMLTGPRDAAAAIEATHTVVQADYTERQASVMIRVNGPLDATGWQVRNVSLEDLVLAYMAAPHLTDDTIETAKKEQVPS</sequence>
<dbReference type="AlphaFoldDB" id="A0A8J7WRT9"/>
<keyword evidence="3 5" id="KW-0067">ATP-binding</keyword>
<evidence type="ECO:0000313" key="5">
    <source>
        <dbReference type="EMBL" id="MBS2966363.1"/>
    </source>
</evidence>
<keyword evidence="6" id="KW-1185">Reference proteome</keyword>
<dbReference type="CDD" id="cd03230">
    <property type="entry name" value="ABC_DR_subfamily_A"/>
    <property type="match status" value="1"/>
</dbReference>
<proteinExistence type="predicted"/>
<evidence type="ECO:0000256" key="1">
    <source>
        <dbReference type="ARBA" id="ARBA00022448"/>
    </source>
</evidence>
<dbReference type="GO" id="GO:0005524">
    <property type="term" value="F:ATP binding"/>
    <property type="evidence" value="ECO:0007669"/>
    <property type="project" value="UniProtKB-KW"/>
</dbReference>
<evidence type="ECO:0000259" key="4">
    <source>
        <dbReference type="PROSITE" id="PS50893"/>
    </source>
</evidence>
<dbReference type="Pfam" id="PF00005">
    <property type="entry name" value="ABC_tran"/>
    <property type="match status" value="1"/>
</dbReference>
<dbReference type="InterPro" id="IPR051782">
    <property type="entry name" value="ABC_Transporter_VariousFunc"/>
</dbReference>
<dbReference type="Proteomes" id="UP000677913">
    <property type="component" value="Unassembled WGS sequence"/>
</dbReference>
<reference evidence="5" key="1">
    <citation type="submission" date="2021-04" db="EMBL/GenBank/DDBJ databases">
        <title>Genome based classification of Actinospica acidithermotolerans sp. nov., an actinobacterium isolated from an Indonesian hot spring.</title>
        <authorList>
            <person name="Kusuma A.B."/>
            <person name="Putra K.E."/>
            <person name="Nafisah S."/>
            <person name="Loh J."/>
            <person name="Nouioui I."/>
            <person name="Goodfellow M."/>
        </authorList>
    </citation>
    <scope>NUCLEOTIDE SEQUENCE</scope>
    <source>
        <strain evidence="5">DSM 45618</strain>
    </source>
</reference>
<accession>A0A8J7WRT9</accession>
<dbReference type="GO" id="GO:0016887">
    <property type="term" value="F:ATP hydrolysis activity"/>
    <property type="evidence" value="ECO:0007669"/>
    <property type="project" value="InterPro"/>
</dbReference>
<dbReference type="RefSeq" id="WP_211471359.1">
    <property type="nucleotide sequence ID" value="NZ_JAGSXH010000142.1"/>
</dbReference>
<dbReference type="PROSITE" id="PS50893">
    <property type="entry name" value="ABC_TRANSPORTER_2"/>
    <property type="match status" value="1"/>
</dbReference>
<dbReference type="InterPro" id="IPR003593">
    <property type="entry name" value="AAA+_ATPase"/>
</dbReference>
<dbReference type="EMBL" id="JAGSXH010000142">
    <property type="protein sequence ID" value="MBS2966363.1"/>
    <property type="molecule type" value="Genomic_DNA"/>
</dbReference>
<dbReference type="PANTHER" id="PTHR42939:SF1">
    <property type="entry name" value="ABC TRANSPORTER ATP-BINDING PROTEIN ALBC-RELATED"/>
    <property type="match status" value="1"/>
</dbReference>
<keyword evidence="1" id="KW-0813">Transport</keyword>
<dbReference type="Gene3D" id="3.40.50.300">
    <property type="entry name" value="P-loop containing nucleotide triphosphate hydrolases"/>
    <property type="match status" value="1"/>
</dbReference>
<gene>
    <name evidence="5" type="ORF">KGA66_25190</name>
</gene>
<dbReference type="SMART" id="SM00382">
    <property type="entry name" value="AAA"/>
    <property type="match status" value="1"/>
</dbReference>
<evidence type="ECO:0000256" key="3">
    <source>
        <dbReference type="ARBA" id="ARBA00022840"/>
    </source>
</evidence>
<evidence type="ECO:0000256" key="2">
    <source>
        <dbReference type="ARBA" id="ARBA00022741"/>
    </source>
</evidence>
<evidence type="ECO:0000313" key="6">
    <source>
        <dbReference type="Proteomes" id="UP000677913"/>
    </source>
</evidence>
<protein>
    <submittedName>
        <fullName evidence="5">ABC transporter ATP-binding protein</fullName>
    </submittedName>
</protein>
<name>A0A8J7WRT9_9ACTN</name>
<feature type="domain" description="ABC transporter" evidence="4">
    <location>
        <begin position="5"/>
        <end position="229"/>
    </location>
</feature>